<dbReference type="GO" id="GO:0007165">
    <property type="term" value="P:signal transduction"/>
    <property type="evidence" value="ECO:0007669"/>
    <property type="project" value="UniProtKB-KW"/>
</dbReference>
<evidence type="ECO:0000256" key="3">
    <source>
        <dbReference type="ARBA" id="ARBA00022692"/>
    </source>
</evidence>
<dbReference type="InterPro" id="IPR013604">
    <property type="entry name" value="7TM_chemorcpt"/>
</dbReference>
<dbReference type="GO" id="GO:0050909">
    <property type="term" value="P:sensory perception of taste"/>
    <property type="evidence" value="ECO:0007669"/>
    <property type="project" value="InterPro"/>
</dbReference>
<accession>A0A346TLM1</accession>
<proteinExistence type="evidence at transcript level"/>
<feature type="transmembrane region" description="Helical" evidence="6">
    <location>
        <begin position="340"/>
        <end position="358"/>
    </location>
</feature>
<keyword evidence="6 7" id="KW-0675">Receptor</keyword>
<keyword evidence="5 6" id="KW-0472">Membrane</keyword>
<feature type="transmembrane region" description="Helical" evidence="6">
    <location>
        <begin position="227"/>
        <end position="251"/>
    </location>
</feature>
<comment type="similarity">
    <text evidence="6">Belongs to the insect chemoreceptor superfamily. Gustatory receptor (GR) family.</text>
</comment>
<sequence>MYKEFTKTSSRRRRLSYINMEMMRNEQDVKVAWENTESEMSITELQERPLTTQLRESEQRTKKTSFRGPESPLYNATCPYFYIARVLGLAPYDFDDELLVPSIIYMMISIVWICLNTYLIYFVLLNFTHTGSEDRKILRFTEVFKAGFNYGVVIFELFRCLITRREVAAIWNGIQDFDEILNGLGYIREERKARIWVWSTLVAATFIYILINQIGMHTFRQSWLYDVSYLIIYVESAASVMKFSGFVMLVAERFNYLNEISIECTSKQLKRIMGTSTVDINTIETLHHHMLTVAENLNSAYSWSILLWLMNLFLHSVCNLYFVSSWIVKTAFKLDLMTVFLIWIISFSAQLFVLNYVCHYASSEVCNFCIIYFYHAINHLYNHPISNKNN</sequence>
<protein>
    <recommendedName>
        <fullName evidence="6">Gustatory receptor</fullName>
    </recommendedName>
</protein>
<feature type="transmembrane region" description="Helical" evidence="6">
    <location>
        <begin position="195"/>
        <end position="215"/>
    </location>
</feature>
<keyword evidence="6" id="KW-0807">Transducer</keyword>
<feature type="transmembrane region" description="Helical" evidence="6">
    <location>
        <begin position="305"/>
        <end position="328"/>
    </location>
</feature>
<feature type="transmembrane region" description="Helical" evidence="6">
    <location>
        <begin position="72"/>
        <end position="92"/>
    </location>
</feature>
<evidence type="ECO:0000256" key="4">
    <source>
        <dbReference type="ARBA" id="ARBA00022989"/>
    </source>
</evidence>
<evidence type="ECO:0000313" key="7">
    <source>
        <dbReference type="EMBL" id="AXU39971.1"/>
    </source>
</evidence>
<comment type="subcellular location">
    <subcellularLocation>
        <location evidence="1 6">Cell membrane</location>
        <topology evidence="1 6">Multi-pass membrane protein</topology>
    </subcellularLocation>
</comment>
<comment type="caution">
    <text evidence="6">Lacks conserved residue(s) required for the propagation of feature annotation.</text>
</comment>
<evidence type="ECO:0000256" key="1">
    <source>
        <dbReference type="ARBA" id="ARBA00004651"/>
    </source>
</evidence>
<keyword evidence="3 6" id="KW-0812">Transmembrane</keyword>
<feature type="transmembrane region" description="Helical" evidence="6">
    <location>
        <begin position="104"/>
        <end position="127"/>
    </location>
</feature>
<organism evidence="7">
    <name type="scientific">Meteorus pulchricornis</name>
    <dbReference type="NCBI Taxonomy" id="51522"/>
    <lineage>
        <taxon>Eukaryota</taxon>
        <taxon>Metazoa</taxon>
        <taxon>Ecdysozoa</taxon>
        <taxon>Arthropoda</taxon>
        <taxon>Hexapoda</taxon>
        <taxon>Insecta</taxon>
        <taxon>Pterygota</taxon>
        <taxon>Neoptera</taxon>
        <taxon>Endopterygota</taxon>
        <taxon>Hymenoptera</taxon>
        <taxon>Apocrita</taxon>
        <taxon>Ichneumonoidea</taxon>
        <taxon>Braconidae</taxon>
        <taxon>Meteorinae</taxon>
        <taxon>Meteorus</taxon>
    </lineage>
</organism>
<dbReference type="AlphaFoldDB" id="A0A346TLM1"/>
<evidence type="ECO:0000256" key="2">
    <source>
        <dbReference type="ARBA" id="ARBA00022475"/>
    </source>
</evidence>
<keyword evidence="2 6" id="KW-1003">Cell membrane</keyword>
<keyword evidence="4 6" id="KW-1133">Transmembrane helix</keyword>
<dbReference type="EMBL" id="MF685379">
    <property type="protein sequence ID" value="AXU39971.1"/>
    <property type="molecule type" value="mRNA"/>
</dbReference>
<evidence type="ECO:0000256" key="5">
    <source>
        <dbReference type="ARBA" id="ARBA00023136"/>
    </source>
</evidence>
<name>A0A346TLM1_9HYME</name>
<evidence type="ECO:0000256" key="6">
    <source>
        <dbReference type="RuleBase" id="RU363108"/>
    </source>
</evidence>
<dbReference type="Pfam" id="PF08395">
    <property type="entry name" value="7tm_7"/>
    <property type="match status" value="1"/>
</dbReference>
<comment type="function">
    <text evidence="6">Gustatory receptor which mediates acceptance or avoidance behavior, depending on its substrates.</text>
</comment>
<reference evidence="7" key="1">
    <citation type="submission" date="2017-08" db="EMBL/GenBank/DDBJ databases">
        <authorList>
            <person name="de Groot N.N."/>
        </authorList>
    </citation>
    <scope>NUCLEOTIDE SEQUENCE</scope>
</reference>
<dbReference type="GO" id="GO:0005886">
    <property type="term" value="C:plasma membrane"/>
    <property type="evidence" value="ECO:0007669"/>
    <property type="project" value="UniProtKB-SubCell"/>
</dbReference>